<keyword evidence="4 6" id="KW-1133">Transmembrane helix</keyword>
<dbReference type="SUPFAM" id="SSF48317">
    <property type="entry name" value="Acid phosphatase/Vanadium-dependent haloperoxidase"/>
    <property type="match status" value="1"/>
</dbReference>
<protein>
    <submittedName>
        <fullName evidence="8">Diacylglycerol pyrophosphate phosphatase 1</fullName>
    </submittedName>
</protein>
<evidence type="ECO:0000256" key="1">
    <source>
        <dbReference type="ARBA" id="ARBA00004141"/>
    </source>
</evidence>
<dbReference type="Pfam" id="PF01569">
    <property type="entry name" value="PAP2"/>
    <property type="match status" value="1"/>
</dbReference>
<proteinExistence type="inferred from homology"/>
<dbReference type="PANTHER" id="PTHR10165">
    <property type="entry name" value="LIPID PHOSPHATE PHOSPHATASE"/>
    <property type="match status" value="1"/>
</dbReference>
<comment type="similarity">
    <text evidence="2">Belongs to the PA-phosphatase related phosphoesterase family.</text>
</comment>
<feature type="transmembrane region" description="Helical" evidence="6">
    <location>
        <begin position="175"/>
        <end position="193"/>
    </location>
</feature>
<feature type="transmembrane region" description="Helical" evidence="6">
    <location>
        <begin position="95"/>
        <end position="124"/>
    </location>
</feature>
<sequence>MIGHYIRTSTSLRYYLPDWILGGGLLVFFFAILEHAKPFERKFSTDNPNLQFPFAEQERVTDNQLYLLSVFFPWLTIILVSLYQKRKSQLSQYDWFNLVSISTLGLLLSFTITSCVTDILKVWIARPRPDFLSRCGARKGTDATKLVGFEVCTMPFGEAKLYDGMKSTPSGHSSVSFAGLLYLSLWLVGQFKLSGGHRVLVSSYFFPALPILLATYISLSRAQDYRHHFFDIVFGGAIGIAIGSWNYFKLFPSLSSEATNEAKIQEKQGPILPS</sequence>
<dbReference type="OrthoDB" id="10030083at2759"/>
<feature type="domain" description="Phosphatidic acid phosphatase type 2/haloperoxidase" evidence="7">
    <location>
        <begin position="104"/>
        <end position="247"/>
    </location>
</feature>
<dbReference type="EMBL" id="CAKXYY010000008">
    <property type="protein sequence ID" value="CAH2352963.1"/>
    <property type="molecule type" value="Genomic_DNA"/>
</dbReference>
<dbReference type="InterPro" id="IPR043216">
    <property type="entry name" value="PAP-like"/>
</dbReference>
<evidence type="ECO:0000256" key="6">
    <source>
        <dbReference type="SAM" id="Phobius"/>
    </source>
</evidence>
<comment type="caution">
    <text evidence="8">The sequence shown here is derived from an EMBL/GenBank/DDBJ whole genome shotgun (WGS) entry which is preliminary data.</text>
</comment>
<gene>
    <name evidence="8" type="ORF">CLIB1423_08S04830</name>
</gene>
<dbReference type="PANTHER" id="PTHR10165:SF35">
    <property type="entry name" value="RE23632P"/>
    <property type="match status" value="1"/>
</dbReference>
<evidence type="ECO:0000313" key="8">
    <source>
        <dbReference type="EMBL" id="CAH2352963.1"/>
    </source>
</evidence>
<dbReference type="InterPro" id="IPR000326">
    <property type="entry name" value="PAP2/HPO"/>
</dbReference>
<reference evidence="8" key="1">
    <citation type="submission" date="2022-03" db="EMBL/GenBank/DDBJ databases">
        <authorList>
            <person name="Legras J.-L."/>
            <person name="Devillers H."/>
            <person name="Grondin C."/>
        </authorList>
    </citation>
    <scope>NUCLEOTIDE SEQUENCE</scope>
    <source>
        <strain evidence="8">CLIB 1423</strain>
    </source>
</reference>
<dbReference type="GO" id="GO:0016020">
    <property type="term" value="C:membrane"/>
    <property type="evidence" value="ECO:0007669"/>
    <property type="project" value="UniProtKB-SubCell"/>
</dbReference>
<keyword evidence="3 6" id="KW-0812">Transmembrane</keyword>
<evidence type="ECO:0000256" key="4">
    <source>
        <dbReference type="ARBA" id="ARBA00022989"/>
    </source>
</evidence>
<feature type="transmembrane region" description="Helical" evidence="6">
    <location>
        <begin position="65"/>
        <end position="83"/>
    </location>
</feature>
<feature type="transmembrane region" description="Helical" evidence="6">
    <location>
        <begin position="14"/>
        <end position="33"/>
    </location>
</feature>
<evidence type="ECO:0000256" key="2">
    <source>
        <dbReference type="ARBA" id="ARBA00008816"/>
    </source>
</evidence>
<dbReference type="GO" id="GO:0006644">
    <property type="term" value="P:phospholipid metabolic process"/>
    <property type="evidence" value="ECO:0007669"/>
    <property type="project" value="InterPro"/>
</dbReference>
<dbReference type="Gene3D" id="1.20.144.10">
    <property type="entry name" value="Phosphatidic acid phosphatase type 2/haloperoxidase"/>
    <property type="match status" value="1"/>
</dbReference>
<feature type="transmembrane region" description="Helical" evidence="6">
    <location>
        <begin position="199"/>
        <end position="217"/>
    </location>
</feature>
<organism evidence="8 9">
    <name type="scientific">[Candida] railenensis</name>
    <dbReference type="NCBI Taxonomy" id="45579"/>
    <lineage>
        <taxon>Eukaryota</taxon>
        <taxon>Fungi</taxon>
        <taxon>Dikarya</taxon>
        <taxon>Ascomycota</taxon>
        <taxon>Saccharomycotina</taxon>
        <taxon>Pichiomycetes</taxon>
        <taxon>Debaryomycetaceae</taxon>
        <taxon>Kurtzmaniella</taxon>
    </lineage>
</organism>
<accession>A0A9P0QQA9</accession>
<dbReference type="Proteomes" id="UP000837801">
    <property type="component" value="Unassembled WGS sequence"/>
</dbReference>
<keyword evidence="9" id="KW-1185">Reference proteome</keyword>
<keyword evidence="5 6" id="KW-0472">Membrane</keyword>
<evidence type="ECO:0000256" key="5">
    <source>
        <dbReference type="ARBA" id="ARBA00023136"/>
    </source>
</evidence>
<dbReference type="CDD" id="cd03390">
    <property type="entry name" value="PAP2_containing_1_like"/>
    <property type="match status" value="1"/>
</dbReference>
<dbReference type="SMART" id="SM00014">
    <property type="entry name" value="acidPPc"/>
    <property type="match status" value="1"/>
</dbReference>
<name>A0A9P0QQA9_9ASCO</name>
<evidence type="ECO:0000259" key="7">
    <source>
        <dbReference type="SMART" id="SM00014"/>
    </source>
</evidence>
<dbReference type="InterPro" id="IPR036938">
    <property type="entry name" value="PAP2/HPO_sf"/>
</dbReference>
<dbReference type="GO" id="GO:0046839">
    <property type="term" value="P:phospholipid dephosphorylation"/>
    <property type="evidence" value="ECO:0007669"/>
    <property type="project" value="TreeGrafter"/>
</dbReference>
<feature type="transmembrane region" description="Helical" evidence="6">
    <location>
        <begin position="229"/>
        <end position="248"/>
    </location>
</feature>
<comment type="subcellular location">
    <subcellularLocation>
        <location evidence="1">Membrane</location>
        <topology evidence="1">Multi-pass membrane protein</topology>
    </subcellularLocation>
</comment>
<dbReference type="AlphaFoldDB" id="A0A9P0QQA9"/>
<evidence type="ECO:0000313" key="9">
    <source>
        <dbReference type="Proteomes" id="UP000837801"/>
    </source>
</evidence>
<evidence type="ECO:0000256" key="3">
    <source>
        <dbReference type="ARBA" id="ARBA00022692"/>
    </source>
</evidence>
<dbReference type="GO" id="GO:0008195">
    <property type="term" value="F:phosphatidate phosphatase activity"/>
    <property type="evidence" value="ECO:0007669"/>
    <property type="project" value="TreeGrafter"/>
</dbReference>